<dbReference type="PANTHER" id="PTHR44943">
    <property type="entry name" value="CELLULOSE SYNTHASE OPERON PROTEIN C"/>
    <property type="match status" value="1"/>
</dbReference>
<dbReference type="EMBL" id="BART01033126">
    <property type="protein sequence ID" value="GAH17423.1"/>
    <property type="molecule type" value="Genomic_DNA"/>
</dbReference>
<keyword evidence="1" id="KW-0677">Repeat</keyword>
<dbReference type="SUPFAM" id="SSF48452">
    <property type="entry name" value="TPR-like"/>
    <property type="match status" value="1"/>
</dbReference>
<name>X1F9H2_9ZZZZ</name>
<dbReference type="SMART" id="SM00028">
    <property type="entry name" value="TPR"/>
    <property type="match status" value="2"/>
</dbReference>
<protein>
    <submittedName>
        <fullName evidence="3">Uncharacterized protein</fullName>
    </submittedName>
</protein>
<dbReference type="InterPro" id="IPR051685">
    <property type="entry name" value="Ycf3/AcsC/BcsC/TPR_MFPF"/>
</dbReference>
<dbReference type="Gene3D" id="1.25.40.10">
    <property type="entry name" value="Tetratricopeptide repeat domain"/>
    <property type="match status" value="1"/>
</dbReference>
<dbReference type="InterPro" id="IPR011990">
    <property type="entry name" value="TPR-like_helical_dom_sf"/>
</dbReference>
<dbReference type="AlphaFoldDB" id="X1F9H2"/>
<dbReference type="Pfam" id="PF00515">
    <property type="entry name" value="TPR_1"/>
    <property type="match status" value="2"/>
</dbReference>
<organism evidence="3">
    <name type="scientific">marine sediment metagenome</name>
    <dbReference type="NCBI Taxonomy" id="412755"/>
    <lineage>
        <taxon>unclassified sequences</taxon>
        <taxon>metagenomes</taxon>
        <taxon>ecological metagenomes</taxon>
    </lineage>
</organism>
<proteinExistence type="predicted"/>
<keyword evidence="2" id="KW-0802">TPR repeat</keyword>
<accession>X1F9H2</accession>
<dbReference type="PANTHER" id="PTHR44943:SF8">
    <property type="entry name" value="TPR REPEAT-CONTAINING PROTEIN MJ0263"/>
    <property type="match status" value="1"/>
</dbReference>
<sequence length="66" mass="7635">AKGMALGELEKYEEAIVCHDKILELDPNDIKAWYDKGFVLNMLEMHEEAIKCHEKALELDPEYLEA</sequence>
<gene>
    <name evidence="3" type="ORF">S01H4_57031</name>
</gene>
<dbReference type="InterPro" id="IPR019734">
    <property type="entry name" value="TPR_rpt"/>
</dbReference>
<reference evidence="3" key="1">
    <citation type="journal article" date="2014" name="Front. Microbiol.">
        <title>High frequency of phylogenetically diverse reductive dehalogenase-homologous genes in deep subseafloor sedimentary metagenomes.</title>
        <authorList>
            <person name="Kawai M."/>
            <person name="Futagami T."/>
            <person name="Toyoda A."/>
            <person name="Takaki Y."/>
            <person name="Nishi S."/>
            <person name="Hori S."/>
            <person name="Arai W."/>
            <person name="Tsubouchi T."/>
            <person name="Morono Y."/>
            <person name="Uchiyama I."/>
            <person name="Ito T."/>
            <person name="Fujiyama A."/>
            <person name="Inagaki F."/>
            <person name="Takami H."/>
        </authorList>
    </citation>
    <scope>NUCLEOTIDE SEQUENCE</scope>
    <source>
        <strain evidence="3">Expedition CK06-06</strain>
    </source>
</reference>
<evidence type="ECO:0000313" key="3">
    <source>
        <dbReference type="EMBL" id="GAH17423.1"/>
    </source>
</evidence>
<evidence type="ECO:0000256" key="1">
    <source>
        <dbReference type="ARBA" id="ARBA00022737"/>
    </source>
</evidence>
<feature type="non-terminal residue" evidence="3">
    <location>
        <position position="1"/>
    </location>
</feature>
<comment type="caution">
    <text evidence="3">The sequence shown here is derived from an EMBL/GenBank/DDBJ whole genome shotgun (WGS) entry which is preliminary data.</text>
</comment>
<dbReference type="PROSITE" id="PS50005">
    <property type="entry name" value="TPR"/>
    <property type="match status" value="1"/>
</dbReference>
<evidence type="ECO:0000256" key="2">
    <source>
        <dbReference type="ARBA" id="ARBA00022803"/>
    </source>
</evidence>